<dbReference type="GO" id="GO:0019288">
    <property type="term" value="P:isopentenyl diphosphate biosynthetic process, methylerythritol 4-phosphate pathway"/>
    <property type="evidence" value="ECO:0007669"/>
    <property type="project" value="UniProtKB-UniRule"/>
</dbReference>
<comment type="similarity">
    <text evidence="7">Belongs to the IspG family.</text>
</comment>
<dbReference type="InterPro" id="IPR058578">
    <property type="entry name" value="IspG_TIM"/>
</dbReference>
<dbReference type="GO" id="GO:0016114">
    <property type="term" value="P:terpenoid biosynthetic process"/>
    <property type="evidence" value="ECO:0007669"/>
    <property type="project" value="InterPro"/>
</dbReference>
<dbReference type="NCBIfam" id="TIGR00612">
    <property type="entry name" value="ispG_gcpE"/>
    <property type="match status" value="1"/>
</dbReference>
<feature type="binding site" evidence="7">
    <location>
        <position position="298"/>
    </location>
    <ligand>
        <name>[4Fe-4S] cluster</name>
        <dbReference type="ChEBI" id="CHEBI:49883"/>
    </ligand>
</feature>
<keyword evidence="5 7" id="KW-0411">Iron-sulfur</keyword>
<sequence>MSMSRRSVSIGGLRVGGGAPVRVESMLVSPLSDGDEAYEELMALVNVGCELARVAFPQREDFGRLKKLNASSPIPLMADIHFDYRLALLAIEAGCRAIRINPGNLGGRNGLREVVSAARDSDVVIRIGANSGSVNNDQLRRASGDRALALVAAVEEQLEQLLDEGFEALILSAKSSSVHETLRANLDLASRHDFPFHIGITEAGPGLRGLVKSSVGLGLILSQGVGDTLRVSLTGPTCQEVEAGYALLRSLGLRCRGADLISCPTCGRRRVDVESLVRRMEPLLPSLPDGWTVAVMGCEVNGPREASHADVGVAGSPRGLLLFRRGIPLGEIPLESFEEVLLDLARQKV</sequence>
<dbReference type="Pfam" id="PF26540">
    <property type="entry name" value="GcpE_C"/>
    <property type="match status" value="1"/>
</dbReference>
<keyword evidence="11" id="KW-1185">Reference proteome</keyword>
<dbReference type="SUPFAM" id="SSF51604">
    <property type="entry name" value="Enolase C-terminal domain-like"/>
    <property type="match status" value="1"/>
</dbReference>
<evidence type="ECO:0000256" key="3">
    <source>
        <dbReference type="ARBA" id="ARBA00023002"/>
    </source>
</evidence>
<comment type="pathway">
    <text evidence="7">Isoprenoid biosynthesis; isopentenyl diphosphate biosynthesis via DXP pathway; isopentenyl diphosphate from 1-deoxy-D-xylulose 5-phosphate: step 5/6.</text>
</comment>
<comment type="function">
    <text evidence="7">Converts 2C-methyl-D-erythritol 2,4-cyclodiphosphate (ME-2,4cPP) into 1-hydroxy-2-methyl-2-(E)-butenyl 4-diphosphate.</text>
</comment>
<dbReference type="GO" id="GO:0046872">
    <property type="term" value="F:metal ion binding"/>
    <property type="evidence" value="ECO:0007669"/>
    <property type="project" value="UniProtKB-KW"/>
</dbReference>
<keyword evidence="4 7" id="KW-0408">Iron</keyword>
<evidence type="ECO:0000256" key="2">
    <source>
        <dbReference type="ARBA" id="ARBA00022723"/>
    </source>
</evidence>
<dbReference type="Proteomes" id="UP000671879">
    <property type="component" value="Chromosome"/>
</dbReference>
<dbReference type="HAMAP" id="MF_00159">
    <property type="entry name" value="IspG"/>
    <property type="match status" value="1"/>
</dbReference>
<dbReference type="SUPFAM" id="SSF56014">
    <property type="entry name" value="Nitrite and sulphite reductase 4Fe-4S domain-like"/>
    <property type="match status" value="1"/>
</dbReference>
<dbReference type="InterPro" id="IPR004588">
    <property type="entry name" value="IspG_bac-typ"/>
</dbReference>
<reference evidence="11" key="1">
    <citation type="submission" date="2021-04" db="EMBL/GenBank/DDBJ databases">
        <title>A novel Synergistetes isolate from a pyrite-forming mixed culture.</title>
        <authorList>
            <person name="Bunk B."/>
            <person name="Sproer C."/>
            <person name="Spring S."/>
            <person name="Pester M."/>
        </authorList>
    </citation>
    <scope>NUCLEOTIDE SEQUENCE [LARGE SCALE GENOMIC DNA]</scope>
    <source>
        <strain evidence="11">J.5.4.2-T.3.5.2</strain>
    </source>
</reference>
<dbReference type="Pfam" id="PF04551">
    <property type="entry name" value="GcpE"/>
    <property type="match status" value="1"/>
</dbReference>
<comment type="catalytic activity">
    <reaction evidence="7">
        <text>(2E)-4-hydroxy-3-methylbut-2-enyl diphosphate + oxidized [flavodoxin] + H2O + 2 H(+) = 2-C-methyl-D-erythritol 2,4-cyclic diphosphate + reduced [flavodoxin]</text>
        <dbReference type="Rhea" id="RHEA:43604"/>
        <dbReference type="Rhea" id="RHEA-COMP:10622"/>
        <dbReference type="Rhea" id="RHEA-COMP:10623"/>
        <dbReference type="ChEBI" id="CHEBI:15377"/>
        <dbReference type="ChEBI" id="CHEBI:15378"/>
        <dbReference type="ChEBI" id="CHEBI:57618"/>
        <dbReference type="ChEBI" id="CHEBI:58210"/>
        <dbReference type="ChEBI" id="CHEBI:58483"/>
        <dbReference type="ChEBI" id="CHEBI:128753"/>
        <dbReference type="EC" id="1.17.7.3"/>
    </reaction>
</comment>
<keyword evidence="2 7" id="KW-0479">Metal-binding</keyword>
<dbReference type="GO" id="GO:0051539">
    <property type="term" value="F:4 iron, 4 sulfur cluster binding"/>
    <property type="evidence" value="ECO:0007669"/>
    <property type="project" value="UniProtKB-UniRule"/>
</dbReference>
<feature type="binding site" evidence="7">
    <location>
        <position position="266"/>
    </location>
    <ligand>
        <name>[4Fe-4S] cluster</name>
        <dbReference type="ChEBI" id="CHEBI:49883"/>
    </ligand>
</feature>
<proteinExistence type="inferred from homology"/>
<name>A0A9Q7ABL6_9BACT</name>
<organism evidence="10 11">
    <name type="scientific">Aminithiophilus ramosus</name>
    <dbReference type="NCBI Taxonomy" id="3029084"/>
    <lineage>
        <taxon>Bacteria</taxon>
        <taxon>Thermotogati</taxon>
        <taxon>Synergistota</taxon>
        <taxon>Synergistia</taxon>
        <taxon>Synergistales</taxon>
        <taxon>Aminithiophilaceae</taxon>
        <taxon>Aminithiophilus</taxon>
    </lineage>
</organism>
<evidence type="ECO:0000313" key="10">
    <source>
        <dbReference type="EMBL" id="QTX33586.1"/>
    </source>
</evidence>
<evidence type="ECO:0000259" key="9">
    <source>
        <dbReference type="Pfam" id="PF26540"/>
    </source>
</evidence>
<evidence type="ECO:0000259" key="8">
    <source>
        <dbReference type="Pfam" id="PF04551"/>
    </source>
</evidence>
<dbReference type="AlphaFoldDB" id="A0A9Q7ABL6"/>
<dbReference type="KEGG" id="aram:KAR29_06970"/>
<dbReference type="PANTHER" id="PTHR30454">
    <property type="entry name" value="4-HYDROXY-3-METHYLBUT-2-EN-1-YL DIPHOSPHATE SYNTHASE"/>
    <property type="match status" value="1"/>
</dbReference>
<keyword evidence="1 7" id="KW-0004">4Fe-4S</keyword>
<evidence type="ECO:0000313" key="11">
    <source>
        <dbReference type="Proteomes" id="UP000671879"/>
    </source>
</evidence>
<comment type="cofactor">
    <cofactor evidence="7">
        <name>[4Fe-4S] cluster</name>
        <dbReference type="ChEBI" id="CHEBI:49883"/>
    </cofactor>
    <text evidence="7">Binds 1 [4Fe-4S] cluster.</text>
</comment>
<dbReference type="Gene3D" id="3.30.413.10">
    <property type="entry name" value="Sulfite Reductase Hemoprotein, domain 1"/>
    <property type="match status" value="1"/>
</dbReference>
<dbReference type="Gene3D" id="3.20.20.20">
    <property type="entry name" value="Dihydropteroate synthase-like"/>
    <property type="match status" value="1"/>
</dbReference>
<dbReference type="InterPro" id="IPR045854">
    <property type="entry name" value="NO2/SO3_Rdtase_4Fe4S_sf"/>
</dbReference>
<gene>
    <name evidence="7 10" type="primary">ispG</name>
    <name evidence="10" type="ORF">KAR29_06970</name>
</gene>
<dbReference type="GO" id="GO:0046429">
    <property type="term" value="F:4-hydroxy-3-methylbut-2-en-1-yl diphosphate synthase activity (ferredoxin)"/>
    <property type="evidence" value="ECO:0007669"/>
    <property type="project" value="UniProtKB-UniRule"/>
</dbReference>
<feature type="binding site" evidence="7">
    <location>
        <position position="263"/>
    </location>
    <ligand>
        <name>[4Fe-4S] cluster</name>
        <dbReference type="ChEBI" id="CHEBI:49883"/>
    </ligand>
</feature>
<dbReference type="EC" id="1.17.7.3" evidence="7"/>
<dbReference type="EMBL" id="CP072943">
    <property type="protein sequence ID" value="QTX33586.1"/>
    <property type="molecule type" value="Genomic_DNA"/>
</dbReference>
<keyword evidence="3 7" id="KW-0560">Oxidoreductase</keyword>
<evidence type="ECO:0000256" key="1">
    <source>
        <dbReference type="ARBA" id="ARBA00022485"/>
    </source>
</evidence>
<feature type="binding site" evidence="7">
    <location>
        <position position="305"/>
    </location>
    <ligand>
        <name>[4Fe-4S] cluster</name>
        <dbReference type="ChEBI" id="CHEBI:49883"/>
    </ligand>
</feature>
<dbReference type="PANTHER" id="PTHR30454:SF0">
    <property type="entry name" value="4-HYDROXY-3-METHYLBUT-2-EN-1-YL DIPHOSPHATE SYNTHASE (FERREDOXIN), CHLOROPLASTIC"/>
    <property type="match status" value="1"/>
</dbReference>
<evidence type="ECO:0000256" key="5">
    <source>
        <dbReference type="ARBA" id="ARBA00023014"/>
    </source>
</evidence>
<dbReference type="InterPro" id="IPR058579">
    <property type="entry name" value="IspG_C"/>
</dbReference>
<feature type="domain" description="IspG C-terminal" evidence="9">
    <location>
        <begin position="260"/>
        <end position="344"/>
    </location>
</feature>
<dbReference type="GO" id="GO:0141197">
    <property type="term" value="F:4-hydroxy-3-methylbut-2-enyl-diphosphate synthase activity (flavodoxin)"/>
    <property type="evidence" value="ECO:0007669"/>
    <property type="project" value="UniProtKB-EC"/>
</dbReference>
<dbReference type="InterPro" id="IPR036849">
    <property type="entry name" value="Enolase-like_C_sf"/>
</dbReference>
<evidence type="ECO:0000256" key="7">
    <source>
        <dbReference type="HAMAP-Rule" id="MF_00159"/>
    </source>
</evidence>
<dbReference type="InterPro" id="IPR011005">
    <property type="entry name" value="Dihydropteroate_synth-like_sf"/>
</dbReference>
<evidence type="ECO:0000256" key="4">
    <source>
        <dbReference type="ARBA" id="ARBA00023004"/>
    </source>
</evidence>
<accession>A0A9Q7ABL6</accession>
<protein>
    <recommendedName>
        <fullName evidence="7">4-hydroxy-3-methylbut-2-en-1-yl diphosphate synthase (flavodoxin)</fullName>
        <ecNumber evidence="7">1.17.7.3</ecNumber>
    </recommendedName>
    <alternativeName>
        <fullName evidence="7">1-hydroxy-2-methyl-2-(E)-butenyl 4-diphosphate synthase</fullName>
    </alternativeName>
</protein>
<keyword evidence="6 7" id="KW-0414">Isoprene biosynthesis</keyword>
<evidence type="ECO:0000256" key="6">
    <source>
        <dbReference type="ARBA" id="ARBA00023229"/>
    </source>
</evidence>
<feature type="domain" description="IspG TIM-barrel" evidence="8">
    <location>
        <begin position="6"/>
        <end position="244"/>
    </location>
</feature>